<feature type="non-terminal residue" evidence="9">
    <location>
        <position position="452"/>
    </location>
</feature>
<dbReference type="InterPro" id="IPR002937">
    <property type="entry name" value="Amino_oxidase"/>
</dbReference>
<evidence type="ECO:0000256" key="6">
    <source>
        <dbReference type="ARBA" id="ARBA00047321"/>
    </source>
</evidence>
<sequence>MGAGLAGLAAARELERSGHDVLVLEARGRPGGRVLTLREPFDDGLYAEAGAVFVPAHHHHTIAFAREHGVPLVPAFDRRRAASQWFHVAGRLVQADAEGRVPWPLSLLPAEQGLSPGRLQERYLGPLIQRLGDPAHPSWPSETALAYDASSLADLLRREGASENAVAIARLGYLDEWGDGIDHVSALGMLRDLAINGRGHDAFSVPGGTDRLPRAMAARLYGRIHYGAAVTGIHRRRRGVDVEYVEGGRPRTVRARRVICAMPFPVLRGVRASPPWTAGKQAAIDGLPATSVTRVYLQVSRRFWDPDAPASTPTDLPIMLAAEASRGQPGERAILEAFITGARARRVERMTPAERVSFAAGHMERIYPGLKRHLERAASYAWDADPWSRGDYAWFRPGQMRRFLPHLAAPEGRVHFAGDHTSTAPGWMNGALESGLRGPPGVGDGSRVPGSE</sequence>
<gene>
    <name evidence="9" type="ORF">AVDCRST_MAG89-1159</name>
</gene>
<evidence type="ECO:0000256" key="1">
    <source>
        <dbReference type="ARBA" id="ARBA00004814"/>
    </source>
</evidence>
<dbReference type="EMBL" id="CADCTV010000256">
    <property type="protein sequence ID" value="CAA9311707.1"/>
    <property type="molecule type" value="Genomic_DNA"/>
</dbReference>
<comment type="similarity">
    <text evidence="2">Belongs to the tryptophan 2-monooxygenase family.</text>
</comment>
<dbReference type="EC" id="1.13.12.3" evidence="3"/>
<dbReference type="InterPro" id="IPR036188">
    <property type="entry name" value="FAD/NAD-bd_sf"/>
</dbReference>
<dbReference type="Gene3D" id="3.50.50.60">
    <property type="entry name" value="FAD/NAD(P)-binding domain"/>
    <property type="match status" value="1"/>
</dbReference>
<organism evidence="9">
    <name type="scientific">uncultured Gemmatimonadota bacterium</name>
    <dbReference type="NCBI Taxonomy" id="203437"/>
    <lineage>
        <taxon>Bacteria</taxon>
        <taxon>Pseudomonadati</taxon>
        <taxon>Gemmatimonadota</taxon>
        <taxon>environmental samples</taxon>
    </lineage>
</organism>
<name>A0A6J4KPQ2_9BACT</name>
<evidence type="ECO:0000256" key="3">
    <source>
        <dbReference type="ARBA" id="ARBA00012535"/>
    </source>
</evidence>
<dbReference type="SUPFAM" id="SSF54373">
    <property type="entry name" value="FAD-linked reductases, C-terminal domain"/>
    <property type="match status" value="1"/>
</dbReference>
<comment type="catalytic activity">
    <reaction evidence="6">
        <text>L-tryptophan + O2 = indole-3-acetamide + CO2 + H2O</text>
        <dbReference type="Rhea" id="RHEA:16165"/>
        <dbReference type="ChEBI" id="CHEBI:15377"/>
        <dbReference type="ChEBI" id="CHEBI:15379"/>
        <dbReference type="ChEBI" id="CHEBI:16031"/>
        <dbReference type="ChEBI" id="CHEBI:16526"/>
        <dbReference type="ChEBI" id="CHEBI:57912"/>
        <dbReference type="EC" id="1.13.12.3"/>
    </reaction>
</comment>
<evidence type="ECO:0000256" key="4">
    <source>
        <dbReference type="ARBA" id="ARBA00017871"/>
    </source>
</evidence>
<keyword evidence="5" id="KW-0073">Auxin biosynthesis</keyword>
<evidence type="ECO:0000313" key="9">
    <source>
        <dbReference type="EMBL" id="CAA9311707.1"/>
    </source>
</evidence>
<dbReference type="Pfam" id="PF01593">
    <property type="entry name" value="Amino_oxidase"/>
    <property type="match status" value="1"/>
</dbReference>
<dbReference type="Gene3D" id="1.10.405.10">
    <property type="entry name" value="Guanine Nucleotide Dissociation Inhibitor, domain 1"/>
    <property type="match status" value="1"/>
</dbReference>
<protein>
    <recommendedName>
        <fullName evidence="4">Tryptophan 2-monooxygenase</fullName>
        <ecNumber evidence="3">1.13.12.3</ecNumber>
    </recommendedName>
</protein>
<dbReference type="PANTHER" id="PTHR10742">
    <property type="entry name" value="FLAVIN MONOAMINE OXIDASE"/>
    <property type="match status" value="1"/>
</dbReference>
<dbReference type="AlphaFoldDB" id="A0A6J4KPQ2"/>
<evidence type="ECO:0000256" key="2">
    <source>
        <dbReference type="ARBA" id="ARBA00005833"/>
    </source>
</evidence>
<evidence type="ECO:0000256" key="5">
    <source>
        <dbReference type="ARBA" id="ARBA00023070"/>
    </source>
</evidence>
<reference evidence="9" key="1">
    <citation type="submission" date="2020-02" db="EMBL/GenBank/DDBJ databases">
        <authorList>
            <person name="Meier V. D."/>
        </authorList>
    </citation>
    <scope>NUCLEOTIDE SEQUENCE</scope>
    <source>
        <strain evidence="9">AVDCRST_MAG89</strain>
    </source>
</reference>
<evidence type="ECO:0000256" key="7">
    <source>
        <dbReference type="SAM" id="MobiDB-lite"/>
    </source>
</evidence>
<accession>A0A6J4KPQ2</accession>
<dbReference type="PANTHER" id="PTHR10742:SF410">
    <property type="entry name" value="LYSINE-SPECIFIC HISTONE DEMETHYLASE 2"/>
    <property type="match status" value="1"/>
</dbReference>
<evidence type="ECO:0000259" key="8">
    <source>
        <dbReference type="Pfam" id="PF01593"/>
    </source>
</evidence>
<dbReference type="InterPro" id="IPR050281">
    <property type="entry name" value="Flavin_monoamine_oxidase"/>
</dbReference>
<comment type="pathway">
    <text evidence="1">Plant hormone metabolism; auxin biosynthesis.</text>
</comment>
<proteinExistence type="inferred from homology"/>
<dbReference type="Gene3D" id="3.90.660.10">
    <property type="match status" value="1"/>
</dbReference>
<dbReference type="GO" id="GO:0009851">
    <property type="term" value="P:auxin biosynthetic process"/>
    <property type="evidence" value="ECO:0007669"/>
    <property type="project" value="UniProtKB-KW"/>
</dbReference>
<dbReference type="GO" id="GO:0050361">
    <property type="term" value="F:tryptophan 2-monooxygenase activity"/>
    <property type="evidence" value="ECO:0007669"/>
    <property type="project" value="UniProtKB-EC"/>
</dbReference>
<dbReference type="SUPFAM" id="SSF51905">
    <property type="entry name" value="FAD/NAD(P)-binding domain"/>
    <property type="match status" value="1"/>
</dbReference>
<feature type="region of interest" description="Disordered" evidence="7">
    <location>
        <begin position="429"/>
        <end position="452"/>
    </location>
</feature>
<feature type="domain" description="Amine oxidase" evidence="8">
    <location>
        <begin position="5"/>
        <end position="437"/>
    </location>
</feature>